<feature type="transmembrane region" description="Helical" evidence="1">
    <location>
        <begin position="12"/>
        <end position="31"/>
    </location>
</feature>
<keyword evidence="1" id="KW-0812">Transmembrane</keyword>
<proteinExistence type="predicted"/>
<gene>
    <name evidence="2" type="ORF">SDC9_112968</name>
</gene>
<dbReference type="EMBL" id="VSSQ01020867">
    <property type="protein sequence ID" value="MPM66063.1"/>
    <property type="molecule type" value="Genomic_DNA"/>
</dbReference>
<protein>
    <recommendedName>
        <fullName evidence="3">Type II secretion system protein GspI C-terminal domain-containing protein</fullName>
    </recommendedName>
</protein>
<evidence type="ECO:0008006" key="3">
    <source>
        <dbReference type="Google" id="ProtNLM"/>
    </source>
</evidence>
<sequence length="145" mass="16619">MLVRKNKGFTMLDTIVSIAIISIGILTIVTSESIALNIKNQQLEKDKGLISIEAINKIMVNSLTYDEISSFFGNNVRYIKTSNLNTDLIKRSNVLNVCSENKEPQYPCVEIRGIKDPSYNVIKVELRYEINEKEELKYVFYKGNY</sequence>
<dbReference type="AlphaFoldDB" id="A0A645BS63"/>
<organism evidence="2">
    <name type="scientific">bioreactor metagenome</name>
    <dbReference type="NCBI Taxonomy" id="1076179"/>
    <lineage>
        <taxon>unclassified sequences</taxon>
        <taxon>metagenomes</taxon>
        <taxon>ecological metagenomes</taxon>
    </lineage>
</organism>
<keyword evidence="1" id="KW-1133">Transmembrane helix</keyword>
<evidence type="ECO:0000313" key="2">
    <source>
        <dbReference type="EMBL" id="MPM66063.1"/>
    </source>
</evidence>
<comment type="caution">
    <text evidence="2">The sequence shown here is derived from an EMBL/GenBank/DDBJ whole genome shotgun (WGS) entry which is preliminary data.</text>
</comment>
<evidence type="ECO:0000256" key="1">
    <source>
        <dbReference type="SAM" id="Phobius"/>
    </source>
</evidence>
<accession>A0A645BS63</accession>
<name>A0A645BS63_9ZZZZ</name>
<reference evidence="2" key="1">
    <citation type="submission" date="2019-08" db="EMBL/GenBank/DDBJ databases">
        <authorList>
            <person name="Kucharzyk K."/>
            <person name="Murdoch R.W."/>
            <person name="Higgins S."/>
            <person name="Loffler F."/>
        </authorList>
    </citation>
    <scope>NUCLEOTIDE SEQUENCE</scope>
</reference>
<keyword evidence="1" id="KW-0472">Membrane</keyword>